<dbReference type="RefSeq" id="WP_136575725.1">
    <property type="nucleotide sequence ID" value="NZ_STFF01000001.1"/>
</dbReference>
<dbReference type="EMBL" id="STFF01000001">
    <property type="protein sequence ID" value="THU41235.1"/>
    <property type="molecule type" value="Genomic_DNA"/>
</dbReference>
<reference evidence="1 2" key="1">
    <citation type="submission" date="2019-04" db="EMBL/GenBank/DDBJ databases">
        <title>Niastella caeni sp. nov., isolated from activated sludge.</title>
        <authorList>
            <person name="Sheng M."/>
        </authorList>
    </citation>
    <scope>NUCLEOTIDE SEQUENCE [LARGE SCALE GENOMIC DNA]</scope>
    <source>
        <strain evidence="1 2">HX-2-15</strain>
    </source>
</reference>
<keyword evidence="2" id="KW-1185">Reference proteome</keyword>
<evidence type="ECO:0000313" key="2">
    <source>
        <dbReference type="Proteomes" id="UP000306918"/>
    </source>
</evidence>
<organism evidence="1 2">
    <name type="scientific">Niastella caeni</name>
    <dbReference type="NCBI Taxonomy" id="2569763"/>
    <lineage>
        <taxon>Bacteria</taxon>
        <taxon>Pseudomonadati</taxon>
        <taxon>Bacteroidota</taxon>
        <taxon>Chitinophagia</taxon>
        <taxon>Chitinophagales</taxon>
        <taxon>Chitinophagaceae</taxon>
        <taxon>Niastella</taxon>
    </lineage>
</organism>
<sequence length="941" mass="109492">MKYLDWNDHIAKFFFKPENAGRDILFYLTKQDLIRYSRPIFADKSDDEIWTDFVYAIKYGQKGGNNSGTPYSPIERPLELFSNWNGTDTPPFIAYLILYIIPLTETYDEHFNATNYYGKVNVFFKKYRILNEHTEQSIGTGNFQNISHLWNELEEWSILTKNCDLGIFELKKFGNQNWIHVGKPFSQCVLPPSTINKLPELFFEAGLIPNSAFSKEEFRRILLRHGTNILGLKESVLELIRKSDSNELGQSIIEIIIREYRKWTGETHDGEEGGTTQRISRNYTVAPLFLQFSVNDNDGFISFSFRTYSSNDYPEDLCFGTNENIYETNGWSKTLHFDFKESFELKDDFNKWVARFPDRDVRLFLSAGTYQLSTGYWIETESLSKTDPMYLLCRNGKRDSIIEWGKTFSSGNFRIEDLDGLPDGYSLFKILNPVKSHPSIPLLTLYTQKRIELTGGLKVNFRTFINDFLPEVQISNSDGNEKVYLQYRNTEEKIFLAKKQSYISRWLLPPDTLLNIDFYIKVENENFSGNEIAYNLTSSNGTAIRIDGMQLPKRDSFGKYIEGHANQYCIGSNIVNPHKSSMRLYSPYSHLFTSTNWEIASQVSKATFNNHCGNMLCGFLTLKNVLTTGEFFSAFEFYYSKEFSERQTTASFNLTRTKKTALNFYDYTGILDYDYEMKKIVVNPPQLIFIPASHGRKVLLIGGRDSALVEEIINTAPKYNLQVEVIKQFSSNEKLLLPDAITIRSFGNSTENYGERNLAEFAKKLQIKYSNDYFPQIALQEFSSGISEYESSKQLTDENDYGWARRVFNAENLSFERSELATLDKSFSMIEYKLNEYTYYYKLWEDGRCYQVDRNWGKYLALKRIHKNVILFDNDRNRVAIPWETPVPRLLSESIMLLSGLAPDFREIDGKYYWVYENIPGIFTENLFRKLSQQPIKTELK</sequence>
<proteinExistence type="predicted"/>
<evidence type="ECO:0000313" key="1">
    <source>
        <dbReference type="EMBL" id="THU41235.1"/>
    </source>
</evidence>
<dbReference type="AlphaFoldDB" id="A0A4S8I051"/>
<dbReference type="Proteomes" id="UP000306918">
    <property type="component" value="Unassembled WGS sequence"/>
</dbReference>
<comment type="caution">
    <text evidence="1">The sequence shown here is derived from an EMBL/GenBank/DDBJ whole genome shotgun (WGS) entry which is preliminary data.</text>
</comment>
<accession>A0A4S8I051</accession>
<name>A0A4S8I051_9BACT</name>
<gene>
    <name evidence="1" type="ORF">FAM09_03745</name>
</gene>
<dbReference type="OrthoDB" id="800063at2"/>
<protein>
    <submittedName>
        <fullName evidence="1">Uncharacterized protein</fullName>
    </submittedName>
</protein>